<comment type="caution">
    <text evidence="1">The sequence shown here is derived from an EMBL/GenBank/DDBJ whole genome shotgun (WGS) entry which is preliminary data.</text>
</comment>
<gene>
    <name evidence="1" type="ORF">ACFO3D_03530</name>
</gene>
<proteinExistence type="predicted"/>
<protein>
    <submittedName>
        <fullName evidence="1">Uncharacterized protein</fullName>
    </submittedName>
</protein>
<dbReference type="EMBL" id="JBHSFU010000003">
    <property type="protein sequence ID" value="MFC4557282.1"/>
    <property type="molecule type" value="Genomic_DNA"/>
</dbReference>
<keyword evidence="2" id="KW-1185">Reference proteome</keyword>
<sequence length="146" mass="16805">MEIGTRRILNQAFAEKGFHSVIKWDVQKIYDGQEIEVKFINKGSPHRQGVWLRTDKGIVIPSLSNEKYPSISLWEDTSPQELICKCYTSDGYLSIYNIWDKGNGRESQSYSSGMLLEEGHNVLTYKCNDIGFTTDFNHLVFSIEKM</sequence>
<reference evidence="2" key="1">
    <citation type="journal article" date="2019" name="Int. J. Syst. Evol. Microbiol.">
        <title>The Global Catalogue of Microorganisms (GCM) 10K type strain sequencing project: providing services to taxonomists for standard genome sequencing and annotation.</title>
        <authorList>
            <consortium name="The Broad Institute Genomics Platform"/>
            <consortium name="The Broad Institute Genome Sequencing Center for Infectious Disease"/>
            <person name="Wu L."/>
            <person name="Ma J."/>
        </authorList>
    </citation>
    <scope>NUCLEOTIDE SEQUENCE [LARGE SCALE GENOMIC DNA]</scope>
    <source>
        <strain evidence="2">CGMCC 4.7426</strain>
    </source>
</reference>
<name>A0ABV9DES1_9BACI</name>
<dbReference type="RefSeq" id="WP_390293227.1">
    <property type="nucleotide sequence ID" value="NZ_JBHSFU010000003.1"/>
</dbReference>
<evidence type="ECO:0000313" key="1">
    <source>
        <dbReference type="EMBL" id="MFC4557282.1"/>
    </source>
</evidence>
<accession>A0ABV9DES1</accession>
<organism evidence="1 2">
    <name type="scientific">Virgibacillus kekensis</name>
    <dbReference type="NCBI Taxonomy" id="202261"/>
    <lineage>
        <taxon>Bacteria</taxon>
        <taxon>Bacillati</taxon>
        <taxon>Bacillota</taxon>
        <taxon>Bacilli</taxon>
        <taxon>Bacillales</taxon>
        <taxon>Bacillaceae</taxon>
        <taxon>Virgibacillus</taxon>
    </lineage>
</organism>
<dbReference type="Proteomes" id="UP001595989">
    <property type="component" value="Unassembled WGS sequence"/>
</dbReference>
<evidence type="ECO:0000313" key="2">
    <source>
        <dbReference type="Proteomes" id="UP001595989"/>
    </source>
</evidence>